<sequence length="591" mass="63633">MTLQETIGLRTGETGGTETEAVAVPPTGRGRGGRRYPSALAIVLLLLLLGLVAGPVLMVFVGAVQSSAPGLPNNTFSLDAVYRVYVSGEYYGSLIGTLVMAVSVASLAVVIGAVAAWFLTRVRVPLRKVWEFGLILPLFLSPFVGALAWMLLAAPNSGIINVNLRWMLNTDATFVNVMSMPGVVFVMLLFYVPYAYLFISSALKNMDPSLEEASYMNGHGTFQTALKVTLPIMRPAIVASFFFVAVLATGVFVIPAVLGMNASFSPLAVEVYRAVTVFPSRPPVGAALGTLLFWFTLIGVFLYRRSVRNANRFVTVGARGTRPRPVKMPIGRWIAAGGFGLYTLLAAVLPYAVLIVMSLSPFAITDFRRMTFSFAGITEVWNRADTATAFGNTLLLGLFVPTVTVLIGLGISYVVVRERGRMGAIIDYLATFPIAVPGIVFATGLLWMYVRSPIYATIIVVAIALIGAYLPQAARFGSAGLIQIDKSLEEAARMNGAGKLRTITTVTFPLLRPSLLSAWTLLFVFATREVNEAVILSGPKSRPLSVLAWNYVEQGSIRNAAVVGLFLTLVMAVGILFARFALRARLDSSNL</sequence>
<keyword evidence="4" id="KW-0997">Cell inner membrane</keyword>
<dbReference type="PANTHER" id="PTHR43357:SF4">
    <property type="entry name" value="INNER MEMBRANE ABC TRANSPORTER PERMEASE PROTEIN YDCV"/>
    <property type="match status" value="1"/>
</dbReference>
<dbReference type="InterPro" id="IPR035906">
    <property type="entry name" value="MetI-like_sf"/>
</dbReference>
<dbReference type="EMBL" id="BMJY01000005">
    <property type="protein sequence ID" value="GGH42398.1"/>
    <property type="molecule type" value="Genomic_DNA"/>
</dbReference>
<keyword evidence="3" id="KW-1003">Cell membrane</keyword>
<dbReference type="SUPFAM" id="SSF161098">
    <property type="entry name" value="MetI-like"/>
    <property type="match status" value="2"/>
</dbReference>
<evidence type="ECO:0000256" key="2">
    <source>
        <dbReference type="ARBA" id="ARBA00022448"/>
    </source>
</evidence>
<dbReference type="PANTHER" id="PTHR43357">
    <property type="entry name" value="INNER MEMBRANE ABC TRANSPORTER PERMEASE PROTEIN YDCV"/>
    <property type="match status" value="1"/>
</dbReference>
<evidence type="ECO:0000256" key="5">
    <source>
        <dbReference type="ARBA" id="ARBA00022692"/>
    </source>
</evidence>
<feature type="transmembrane region" description="Helical" evidence="8">
    <location>
        <begin position="174"/>
        <end position="199"/>
    </location>
</feature>
<feature type="transmembrane region" description="Helical" evidence="8">
    <location>
        <begin position="454"/>
        <end position="471"/>
    </location>
</feature>
<feature type="transmembrane region" description="Helical" evidence="8">
    <location>
        <begin position="560"/>
        <end position="582"/>
    </location>
</feature>
<keyword evidence="5 8" id="KW-0812">Transmembrane</keyword>
<evidence type="ECO:0000256" key="6">
    <source>
        <dbReference type="ARBA" id="ARBA00022989"/>
    </source>
</evidence>
<dbReference type="GO" id="GO:0055085">
    <property type="term" value="P:transmembrane transport"/>
    <property type="evidence" value="ECO:0007669"/>
    <property type="project" value="InterPro"/>
</dbReference>
<feature type="transmembrane region" description="Helical" evidence="8">
    <location>
        <begin position="284"/>
        <end position="303"/>
    </location>
</feature>
<keyword evidence="2 8" id="KW-0813">Transport</keyword>
<comment type="similarity">
    <text evidence="8">Belongs to the binding-protein-dependent transport system permease family.</text>
</comment>
<feature type="domain" description="ABC transmembrane type-1" evidence="9">
    <location>
        <begin position="390"/>
        <end position="578"/>
    </location>
</feature>
<feature type="transmembrane region" description="Helical" evidence="8">
    <location>
        <begin position="394"/>
        <end position="416"/>
    </location>
</feature>
<keyword evidence="6 8" id="KW-1133">Transmembrane helix</keyword>
<dbReference type="InterPro" id="IPR000515">
    <property type="entry name" value="MetI-like"/>
</dbReference>
<feature type="transmembrane region" description="Helical" evidence="8">
    <location>
        <begin position="39"/>
        <end position="64"/>
    </location>
</feature>
<evidence type="ECO:0000313" key="10">
    <source>
        <dbReference type="EMBL" id="GGH42398.1"/>
    </source>
</evidence>
<organism evidence="10 11">
    <name type="scientific">Microbacterium album</name>
    <dbReference type="NCBI Taxonomy" id="2053191"/>
    <lineage>
        <taxon>Bacteria</taxon>
        <taxon>Bacillati</taxon>
        <taxon>Actinomycetota</taxon>
        <taxon>Actinomycetes</taxon>
        <taxon>Micrococcales</taxon>
        <taxon>Microbacteriaceae</taxon>
        <taxon>Microbacterium</taxon>
    </lineage>
</organism>
<evidence type="ECO:0000259" key="9">
    <source>
        <dbReference type="PROSITE" id="PS50928"/>
    </source>
</evidence>
<feature type="transmembrane region" description="Helical" evidence="8">
    <location>
        <begin position="428"/>
        <end position="448"/>
    </location>
</feature>
<dbReference type="AlphaFoldDB" id="A0A917IEQ1"/>
<name>A0A917IEQ1_9MICO</name>
<comment type="subcellular location">
    <subcellularLocation>
        <location evidence="1">Cell inner membrane</location>
        <topology evidence="1">Multi-pass membrane protein</topology>
    </subcellularLocation>
    <subcellularLocation>
        <location evidence="8">Cell membrane</location>
        <topology evidence="8">Multi-pass membrane protein</topology>
    </subcellularLocation>
</comment>
<evidence type="ECO:0000256" key="4">
    <source>
        <dbReference type="ARBA" id="ARBA00022519"/>
    </source>
</evidence>
<dbReference type="CDD" id="cd06261">
    <property type="entry name" value="TM_PBP2"/>
    <property type="match status" value="2"/>
</dbReference>
<keyword evidence="7 8" id="KW-0472">Membrane</keyword>
<dbReference type="GO" id="GO:0005886">
    <property type="term" value="C:plasma membrane"/>
    <property type="evidence" value="ECO:0007669"/>
    <property type="project" value="UniProtKB-SubCell"/>
</dbReference>
<reference evidence="10" key="1">
    <citation type="journal article" date="2014" name="Int. J. Syst. Evol. Microbiol.">
        <title>Complete genome sequence of Corynebacterium casei LMG S-19264T (=DSM 44701T), isolated from a smear-ripened cheese.</title>
        <authorList>
            <consortium name="US DOE Joint Genome Institute (JGI-PGF)"/>
            <person name="Walter F."/>
            <person name="Albersmeier A."/>
            <person name="Kalinowski J."/>
            <person name="Ruckert C."/>
        </authorList>
    </citation>
    <scope>NUCLEOTIDE SEQUENCE</scope>
    <source>
        <strain evidence="10">CGMCC 1.15794</strain>
    </source>
</reference>
<gene>
    <name evidence="10" type="ORF">GCM10010921_15600</name>
</gene>
<protein>
    <submittedName>
        <fullName evidence="10">ABC transporter substrate-binding protein</fullName>
    </submittedName>
</protein>
<accession>A0A917IEQ1</accession>
<feature type="transmembrane region" description="Helical" evidence="8">
    <location>
        <begin position="94"/>
        <end position="120"/>
    </location>
</feature>
<keyword evidence="11" id="KW-1185">Reference proteome</keyword>
<dbReference type="Pfam" id="PF00528">
    <property type="entry name" value="BPD_transp_1"/>
    <property type="match status" value="2"/>
</dbReference>
<evidence type="ECO:0000256" key="7">
    <source>
        <dbReference type="ARBA" id="ARBA00023136"/>
    </source>
</evidence>
<evidence type="ECO:0000256" key="8">
    <source>
        <dbReference type="RuleBase" id="RU363032"/>
    </source>
</evidence>
<proteinExistence type="inferred from homology"/>
<feature type="transmembrane region" description="Helical" evidence="8">
    <location>
        <begin position="132"/>
        <end position="154"/>
    </location>
</feature>
<comment type="caution">
    <text evidence="10">The sequence shown here is derived from an EMBL/GenBank/DDBJ whole genome shotgun (WGS) entry which is preliminary data.</text>
</comment>
<dbReference type="PROSITE" id="PS50928">
    <property type="entry name" value="ABC_TM1"/>
    <property type="match status" value="2"/>
</dbReference>
<feature type="transmembrane region" description="Helical" evidence="8">
    <location>
        <begin position="333"/>
        <end position="364"/>
    </location>
</feature>
<evidence type="ECO:0000256" key="1">
    <source>
        <dbReference type="ARBA" id="ARBA00004429"/>
    </source>
</evidence>
<dbReference type="Proteomes" id="UP000657592">
    <property type="component" value="Unassembled WGS sequence"/>
</dbReference>
<dbReference type="RefSeq" id="WP_188755714.1">
    <property type="nucleotide sequence ID" value="NZ_BMJY01000005.1"/>
</dbReference>
<feature type="transmembrane region" description="Helical" evidence="8">
    <location>
        <begin position="236"/>
        <end position="264"/>
    </location>
</feature>
<evidence type="ECO:0000313" key="11">
    <source>
        <dbReference type="Proteomes" id="UP000657592"/>
    </source>
</evidence>
<dbReference type="Gene3D" id="1.10.3720.10">
    <property type="entry name" value="MetI-like"/>
    <property type="match status" value="2"/>
</dbReference>
<reference evidence="10" key="2">
    <citation type="submission" date="2020-09" db="EMBL/GenBank/DDBJ databases">
        <authorList>
            <person name="Sun Q."/>
            <person name="Zhou Y."/>
        </authorList>
    </citation>
    <scope>NUCLEOTIDE SEQUENCE</scope>
    <source>
        <strain evidence="10">CGMCC 1.15794</strain>
    </source>
</reference>
<feature type="domain" description="ABC transmembrane type-1" evidence="9">
    <location>
        <begin position="94"/>
        <end position="303"/>
    </location>
</feature>
<evidence type="ECO:0000256" key="3">
    <source>
        <dbReference type="ARBA" id="ARBA00022475"/>
    </source>
</evidence>